<gene>
    <name evidence="2" type="ORF">LSALG_LOCUS37897</name>
</gene>
<reference evidence="2" key="1">
    <citation type="submission" date="2023-04" db="EMBL/GenBank/DDBJ databases">
        <authorList>
            <person name="Vijverberg K."/>
            <person name="Xiong W."/>
            <person name="Schranz E."/>
        </authorList>
    </citation>
    <scope>NUCLEOTIDE SEQUENCE</scope>
</reference>
<dbReference type="EMBL" id="OX465084">
    <property type="protein sequence ID" value="CAI9299173.1"/>
    <property type="molecule type" value="Genomic_DNA"/>
</dbReference>
<accession>A0AA36EKD7</accession>
<evidence type="ECO:0000313" key="3">
    <source>
        <dbReference type="Proteomes" id="UP001177003"/>
    </source>
</evidence>
<sequence>MLNRLEGVPESSSIPKQGGEEVQQSNKEKPKPSVKPTVKPKSKNEQKGKEKLINEEPIIDNSEDEELDEHELKRRRDHEAQIDEHQRIVCEAKGKEKVERKAQVTLQRRKLLFLVWNLKRILSEPMDMPSL</sequence>
<protein>
    <submittedName>
        <fullName evidence="2">Uncharacterized protein</fullName>
    </submittedName>
</protein>
<evidence type="ECO:0000256" key="1">
    <source>
        <dbReference type="SAM" id="MobiDB-lite"/>
    </source>
</evidence>
<organism evidence="2 3">
    <name type="scientific">Lactuca saligna</name>
    <name type="common">Willowleaf lettuce</name>
    <dbReference type="NCBI Taxonomy" id="75948"/>
    <lineage>
        <taxon>Eukaryota</taxon>
        <taxon>Viridiplantae</taxon>
        <taxon>Streptophyta</taxon>
        <taxon>Embryophyta</taxon>
        <taxon>Tracheophyta</taxon>
        <taxon>Spermatophyta</taxon>
        <taxon>Magnoliopsida</taxon>
        <taxon>eudicotyledons</taxon>
        <taxon>Gunneridae</taxon>
        <taxon>Pentapetalae</taxon>
        <taxon>asterids</taxon>
        <taxon>campanulids</taxon>
        <taxon>Asterales</taxon>
        <taxon>Asteraceae</taxon>
        <taxon>Cichorioideae</taxon>
        <taxon>Cichorieae</taxon>
        <taxon>Lactucinae</taxon>
        <taxon>Lactuca</taxon>
    </lineage>
</organism>
<keyword evidence="3" id="KW-1185">Reference proteome</keyword>
<dbReference type="Proteomes" id="UP001177003">
    <property type="component" value="Chromosome 8"/>
</dbReference>
<dbReference type="AlphaFoldDB" id="A0AA36EKD7"/>
<proteinExistence type="predicted"/>
<name>A0AA36EKD7_LACSI</name>
<feature type="compositionally biased region" description="Acidic residues" evidence="1">
    <location>
        <begin position="57"/>
        <end position="69"/>
    </location>
</feature>
<feature type="compositionally biased region" description="Basic and acidic residues" evidence="1">
    <location>
        <begin position="70"/>
        <end position="79"/>
    </location>
</feature>
<feature type="compositionally biased region" description="Basic and acidic residues" evidence="1">
    <location>
        <begin position="42"/>
        <end position="54"/>
    </location>
</feature>
<feature type="region of interest" description="Disordered" evidence="1">
    <location>
        <begin position="1"/>
        <end position="79"/>
    </location>
</feature>
<evidence type="ECO:0000313" key="2">
    <source>
        <dbReference type="EMBL" id="CAI9299173.1"/>
    </source>
</evidence>